<evidence type="ECO:0000313" key="2">
    <source>
        <dbReference type="Proteomes" id="UP001302274"/>
    </source>
</evidence>
<sequence length="59" mass="6946">MSENNQGENGLFEMLEETLPAYEYQGNSSKNHESFSSNNDEEHKLEFLVQDMFLDHFFP</sequence>
<reference evidence="1 2" key="1">
    <citation type="submission" date="2023-11" db="EMBL/GenBank/DDBJ databases">
        <title>A Novel Polar Bacteriovorax (B. antarcticus) Isolated from the Biocrust in Antarctica.</title>
        <authorList>
            <person name="Mun W."/>
            <person name="Choi S.Y."/>
            <person name="Mitchell R.J."/>
        </authorList>
    </citation>
    <scope>NUCLEOTIDE SEQUENCE [LARGE SCALE GENOMIC DNA]</scope>
    <source>
        <strain evidence="1 2">PP10</strain>
    </source>
</reference>
<dbReference type="RefSeq" id="WP_323577439.1">
    <property type="nucleotide sequence ID" value="NZ_JAYGJQ010000002.1"/>
</dbReference>
<dbReference type="Proteomes" id="UP001302274">
    <property type="component" value="Unassembled WGS sequence"/>
</dbReference>
<dbReference type="EMBL" id="JAYGJQ010000002">
    <property type="protein sequence ID" value="MEA9357430.1"/>
    <property type="molecule type" value="Genomic_DNA"/>
</dbReference>
<proteinExistence type="predicted"/>
<accession>A0ABU5VWJ0</accession>
<comment type="caution">
    <text evidence="1">The sequence shown here is derived from an EMBL/GenBank/DDBJ whole genome shotgun (WGS) entry which is preliminary data.</text>
</comment>
<protein>
    <submittedName>
        <fullName evidence="1">Uncharacterized protein</fullName>
    </submittedName>
</protein>
<organism evidence="1 2">
    <name type="scientific">Bacteriovorax antarcticus</name>
    <dbReference type="NCBI Taxonomy" id="3088717"/>
    <lineage>
        <taxon>Bacteria</taxon>
        <taxon>Pseudomonadati</taxon>
        <taxon>Bdellovibrionota</taxon>
        <taxon>Bacteriovoracia</taxon>
        <taxon>Bacteriovoracales</taxon>
        <taxon>Bacteriovoracaceae</taxon>
        <taxon>Bacteriovorax</taxon>
    </lineage>
</organism>
<evidence type="ECO:0000313" key="1">
    <source>
        <dbReference type="EMBL" id="MEA9357430.1"/>
    </source>
</evidence>
<keyword evidence="2" id="KW-1185">Reference proteome</keyword>
<gene>
    <name evidence="1" type="ORF">SHI21_14480</name>
</gene>
<name>A0ABU5VWJ0_9BACT</name>